<evidence type="ECO:0000313" key="3">
    <source>
        <dbReference type="Proteomes" id="UP000198824"/>
    </source>
</evidence>
<dbReference type="Gene3D" id="3.40.50.150">
    <property type="entry name" value="Vaccinia Virus protein VP39"/>
    <property type="match status" value="1"/>
</dbReference>
<protein>
    <submittedName>
        <fullName evidence="2">Methyltransferase domain-containing protein</fullName>
    </submittedName>
</protein>
<keyword evidence="2" id="KW-0808">Transferase</keyword>
<dbReference type="SUPFAM" id="SSF53335">
    <property type="entry name" value="S-adenosyl-L-methionine-dependent methyltransferases"/>
    <property type="match status" value="1"/>
</dbReference>
<organism evidence="2 3">
    <name type="scientific">Sphingomonas jatrophae</name>
    <dbReference type="NCBI Taxonomy" id="1166337"/>
    <lineage>
        <taxon>Bacteria</taxon>
        <taxon>Pseudomonadati</taxon>
        <taxon>Pseudomonadota</taxon>
        <taxon>Alphaproteobacteria</taxon>
        <taxon>Sphingomonadales</taxon>
        <taxon>Sphingomonadaceae</taxon>
        <taxon>Sphingomonas</taxon>
    </lineage>
</organism>
<dbReference type="AlphaFoldDB" id="A0A1I6LPG5"/>
<dbReference type="CDD" id="cd02440">
    <property type="entry name" value="AdoMet_MTases"/>
    <property type="match status" value="1"/>
</dbReference>
<dbReference type="InterPro" id="IPR041698">
    <property type="entry name" value="Methyltransf_25"/>
</dbReference>
<dbReference type="GO" id="GO:0008168">
    <property type="term" value="F:methyltransferase activity"/>
    <property type="evidence" value="ECO:0007669"/>
    <property type="project" value="UniProtKB-KW"/>
</dbReference>
<dbReference type="RefSeq" id="WP_093315854.1">
    <property type="nucleotide sequence ID" value="NZ_FOZG01000002.1"/>
</dbReference>
<gene>
    <name evidence="2" type="ORF">SAMN05192580_3084</name>
</gene>
<dbReference type="Pfam" id="PF13649">
    <property type="entry name" value="Methyltransf_25"/>
    <property type="match status" value="1"/>
</dbReference>
<keyword evidence="3" id="KW-1185">Reference proteome</keyword>
<dbReference type="STRING" id="1166337.SAMN05192580_3084"/>
<dbReference type="EMBL" id="FOZG01000002">
    <property type="protein sequence ID" value="SFS05323.1"/>
    <property type="molecule type" value="Genomic_DNA"/>
</dbReference>
<sequence length="229" mass="25657">MSRLALRSREEEQMDAADLPPETLAAVLADLAQVNTLTLARRPTLAFLARALKGRRSFSLLDVGSGEGDMLRAIARWAAKRGIEARLVGVDLNPNAAPAARAATPAGLPIDYRTGDYADQPESFDLIVSSLVTHHMSEDQLDRYLRFSEARAARAWLVNDLHRHRLAYAGYPLLARAMRWHRIVREDGTLSIARSFRPAEWHAILARAGIADARVVRRFPFRLCVERLR</sequence>
<feature type="domain" description="Methyltransferase" evidence="1">
    <location>
        <begin position="61"/>
        <end position="146"/>
    </location>
</feature>
<accession>A0A1I6LPG5</accession>
<dbReference type="OrthoDB" id="9800454at2"/>
<evidence type="ECO:0000259" key="1">
    <source>
        <dbReference type="Pfam" id="PF13649"/>
    </source>
</evidence>
<dbReference type="InterPro" id="IPR029063">
    <property type="entry name" value="SAM-dependent_MTases_sf"/>
</dbReference>
<proteinExistence type="predicted"/>
<reference evidence="2 3" key="1">
    <citation type="submission" date="2016-10" db="EMBL/GenBank/DDBJ databases">
        <authorList>
            <person name="de Groot N.N."/>
        </authorList>
    </citation>
    <scope>NUCLEOTIDE SEQUENCE [LARGE SCALE GENOMIC DNA]</scope>
    <source>
        <strain evidence="2 3">S5-249</strain>
    </source>
</reference>
<keyword evidence="2" id="KW-0489">Methyltransferase</keyword>
<dbReference type="Proteomes" id="UP000198824">
    <property type="component" value="Unassembled WGS sequence"/>
</dbReference>
<dbReference type="GO" id="GO:0032259">
    <property type="term" value="P:methylation"/>
    <property type="evidence" value="ECO:0007669"/>
    <property type="project" value="UniProtKB-KW"/>
</dbReference>
<name>A0A1I6LPG5_9SPHN</name>
<evidence type="ECO:0000313" key="2">
    <source>
        <dbReference type="EMBL" id="SFS05323.1"/>
    </source>
</evidence>